<comment type="caution">
    <text evidence="2">The sequence shown here is derived from an EMBL/GenBank/DDBJ whole genome shotgun (WGS) entry which is preliminary data.</text>
</comment>
<protein>
    <submittedName>
        <fullName evidence="2">Uncharacterized protein</fullName>
    </submittedName>
</protein>
<reference evidence="2" key="1">
    <citation type="journal article" date="2023" name="IScience">
        <title>Live-bearing cockroach genome reveals convergent evolutionary mechanisms linked to viviparity in insects and beyond.</title>
        <authorList>
            <person name="Fouks B."/>
            <person name="Harrison M.C."/>
            <person name="Mikhailova A.A."/>
            <person name="Marchal E."/>
            <person name="English S."/>
            <person name="Carruthers M."/>
            <person name="Jennings E.C."/>
            <person name="Chiamaka E.L."/>
            <person name="Frigard R.A."/>
            <person name="Pippel M."/>
            <person name="Attardo G.M."/>
            <person name="Benoit J.B."/>
            <person name="Bornberg-Bauer E."/>
            <person name="Tobe S.S."/>
        </authorList>
    </citation>
    <scope>NUCLEOTIDE SEQUENCE</scope>
    <source>
        <strain evidence="2">Stay&amp;Tobe</strain>
    </source>
</reference>
<organism evidence="2 3">
    <name type="scientific">Diploptera punctata</name>
    <name type="common">Pacific beetle cockroach</name>
    <dbReference type="NCBI Taxonomy" id="6984"/>
    <lineage>
        <taxon>Eukaryota</taxon>
        <taxon>Metazoa</taxon>
        <taxon>Ecdysozoa</taxon>
        <taxon>Arthropoda</taxon>
        <taxon>Hexapoda</taxon>
        <taxon>Insecta</taxon>
        <taxon>Pterygota</taxon>
        <taxon>Neoptera</taxon>
        <taxon>Polyneoptera</taxon>
        <taxon>Dictyoptera</taxon>
        <taxon>Blattodea</taxon>
        <taxon>Blaberoidea</taxon>
        <taxon>Blaberidae</taxon>
        <taxon>Diplopterinae</taxon>
        <taxon>Diploptera</taxon>
    </lineage>
</organism>
<evidence type="ECO:0000313" key="3">
    <source>
        <dbReference type="Proteomes" id="UP001233999"/>
    </source>
</evidence>
<reference evidence="2" key="2">
    <citation type="submission" date="2023-05" db="EMBL/GenBank/DDBJ databases">
        <authorList>
            <person name="Fouks B."/>
        </authorList>
    </citation>
    <scope>NUCLEOTIDE SEQUENCE</scope>
    <source>
        <strain evidence="2">Stay&amp;Tobe</strain>
        <tissue evidence="2">Testes</tissue>
    </source>
</reference>
<dbReference type="EMBL" id="JASPKZ010009377">
    <property type="protein sequence ID" value="KAJ9577064.1"/>
    <property type="molecule type" value="Genomic_DNA"/>
</dbReference>
<feature type="non-terminal residue" evidence="2">
    <location>
        <position position="448"/>
    </location>
</feature>
<keyword evidence="1" id="KW-0732">Signal</keyword>
<dbReference type="AlphaFoldDB" id="A0AAD8E511"/>
<feature type="signal peptide" evidence="1">
    <location>
        <begin position="1"/>
        <end position="31"/>
    </location>
</feature>
<feature type="chain" id="PRO_5041909806" evidence="1">
    <location>
        <begin position="32"/>
        <end position="448"/>
    </location>
</feature>
<sequence>MYLLLTNRRRQSLSCLRLLTLLLSFSTLTTCSQIDLTQATNKYPQTDIFTNDRTTLDNMNVTETTETYKSNDIFTDISNGQDLTLPNSTSENEISKWKSILISGYKSLKCIYSLESLKSKSALKCADEIMKYVRKVLKTNVSKNKELVDATDVSDVDLNGGQNITALQKSVIKQLRQFEFRMNLQSVLGKAKDTARAGFSWFKTEGKSTFLTGFGLGFLAFALKKLLLPMFIGAQIVKSIMIAMFLPAILTNFGKLVGKGLTTFASASGSSGPNHNNVDDFEFKDNVADNNMDSTNAESKYSFNYPSSFGYPNAVSGNLPAGTLPASSLYMPSTASGSPNRFEPQGISSKVSYSSLASGAQHHYGSYYTRHQQPTKKQDYKVFHNIPSSSLLLTNYDPFYSPLLSRLDSVFKQLGYDSETCRERLVCAMYNNPAKFAPYSNLVSAQLS</sequence>
<name>A0AAD8E511_DIPPU</name>
<dbReference type="Proteomes" id="UP001233999">
    <property type="component" value="Unassembled WGS sequence"/>
</dbReference>
<keyword evidence="3" id="KW-1185">Reference proteome</keyword>
<accession>A0AAD8E511</accession>
<evidence type="ECO:0000256" key="1">
    <source>
        <dbReference type="SAM" id="SignalP"/>
    </source>
</evidence>
<proteinExistence type="predicted"/>
<gene>
    <name evidence="2" type="ORF">L9F63_006344</name>
</gene>
<evidence type="ECO:0000313" key="2">
    <source>
        <dbReference type="EMBL" id="KAJ9577064.1"/>
    </source>
</evidence>